<evidence type="ECO:0000259" key="10">
    <source>
        <dbReference type="PROSITE" id="PS51285"/>
    </source>
</evidence>
<dbReference type="InterPro" id="IPR000719">
    <property type="entry name" value="Prot_kinase_dom"/>
</dbReference>
<dbReference type="InterPro" id="IPR008271">
    <property type="entry name" value="Ser/Thr_kinase_AS"/>
</dbReference>
<dbReference type="InterPro" id="IPR017441">
    <property type="entry name" value="Protein_kinase_ATP_BS"/>
</dbReference>
<keyword evidence="6 7" id="KW-0067">ATP-binding</keyword>
<feature type="region of interest" description="Disordered" evidence="8">
    <location>
        <begin position="393"/>
        <end position="433"/>
    </location>
</feature>
<keyword evidence="1" id="KW-0723">Serine/threonine-protein kinase</keyword>
<sequence>MHTTRSHVPLIELTYTLKENKSQNQQTTKILKETQQHTTQPKMRHKSKRRQDLTEKIYRRLSRVDMTNFETLKVLGTGAYGKVFLVRKIGGHDHGKLYAMKVLRKATIVQKQKTLEHTKTERQVLEAIRDQPFLVTMHYAFQTSTKLHIILDYVSGGELFTHLYQRDHFNEDQVRIYVGEIVLALERLHKLSIIYRDIKLENILLDSDGHIVLTDFGLCKEFSPNDTDQRAYSFCGTIEYMSPELIKGGTSGHDFSVDWWSVGVLTYELLTGASPFTVEGERNTQVEISRRILKNQPPIPDHLSPSAKDFIRRLLVKDPKKRLGGKATDALEIKRHRFFDALDWNLLAQRKIPAPFLPTINHELDVSNFAEEFTSMLPILVVGQGDQDNIDDIVGIESSSDDSSDDDQSDDDQSDDSTDEEEDDDDDDCGEVGDLNQHFDCLSEIVQQRNNDKQLLSLNISTIDSAQKMFPQSKNHCKRLKLASDGSSRESSLAQTEPRSSSSSSNFTRLNPAQTGCVIAKQSSRVIESLSKPNDLSFRYSQSIVDLDALYTVKNTRRTKTTGKNLDPVTDNLMYSHLKSSESTNNYNYLFRGYSYVNPKAVEWFKHNVGVKHIGRRKSKRHYSHLADSNQLEYHVMSLPNDCTEDSHFDNLTSNPVATIDLNSSYCWNSDQVSVPVTCENIPNYPGEDCTALIAQESENLIHISDNGDISLLQAPSSTQTPIETGWSEYELTNQNLSATKRRVAFTIGDDDIATAMAASVREARFRRASEIELFNAQIMAPVTHEVEIASVNSENYTHRVMETIASVSEDSCSSPRKKRASPASASNELPKRRKKNHNLKTNGARKVLRHHDMQFDTDSTFFRLFDCDLTSDSSLLGDGSFSVCRTCTHRETGIVYAVKILSRRIDSSREVKLLRQCQEHPNIVRLYDVYQDDFNTYIVCEYLKGGELLERIRRRKCFTEAEACRIFRGLVSAVDYLHSKRICHRDIKPENLLFEHEGTDSNVKLIDFGFAREMPSFEDEPMKTPCFTLGYCAPEVLDQALLLNIHSSIARKSDQQSSDVSSASVGERQSDACEEPENEGYNESCDLWSLGVILYAMLSGHAPFQAFKRKTDPIIVMEKIKSGEFSFSMPQWKLVSQDAKDVIRGLLTVDPHKRLTMQQLLHSQWLMGYDALPCIHSLNLAPAEAQSSSWDCQLDKTSELKRAIKSSDHNLSKHSNECDSSLRTRHGKNELNSSINMDLQCDTEHCSTRVPQSTTNCSMKALQPLMTPEILSIGCPLTILDKPGPRSDEMRSKAIYNNQNSKSIVSLSNRNSHIGVNQLTTNNLRITFEAFHQAYRQGFRLCDLSISTEPRNVHSSHHSSVRGPIEA</sequence>
<accession>A0ABQ7SDA9</accession>
<feature type="non-terminal residue" evidence="11">
    <location>
        <position position="1368"/>
    </location>
</feature>
<dbReference type="EMBL" id="JAIFTH010000004">
    <property type="protein sequence ID" value="KAG9511394.1"/>
    <property type="molecule type" value="Genomic_DNA"/>
</dbReference>
<keyword evidence="4 7" id="KW-0547">Nucleotide-binding</keyword>
<feature type="compositionally biased region" description="Low complexity" evidence="8">
    <location>
        <begin position="1056"/>
        <end position="1066"/>
    </location>
</feature>
<feature type="region of interest" description="Disordered" evidence="8">
    <location>
        <begin position="1055"/>
        <end position="1081"/>
    </location>
</feature>
<dbReference type="SMART" id="SM00220">
    <property type="entry name" value="S_TKc"/>
    <property type="match status" value="2"/>
</dbReference>
<feature type="region of interest" description="Disordered" evidence="8">
    <location>
        <begin position="808"/>
        <end position="843"/>
    </location>
</feature>
<feature type="domain" description="Protein kinase" evidence="9">
    <location>
        <begin position="69"/>
        <end position="339"/>
    </location>
</feature>
<feature type="domain" description="Protein kinase" evidence="9">
    <location>
        <begin position="871"/>
        <end position="1167"/>
    </location>
</feature>
<evidence type="ECO:0000256" key="6">
    <source>
        <dbReference type="ARBA" id="ARBA00022840"/>
    </source>
</evidence>
<name>A0ABQ7SDA9_9ACAR</name>
<evidence type="ECO:0000256" key="2">
    <source>
        <dbReference type="ARBA" id="ARBA00022553"/>
    </source>
</evidence>
<dbReference type="PROSITE" id="PS00107">
    <property type="entry name" value="PROTEIN_KINASE_ATP"/>
    <property type="match status" value="2"/>
</dbReference>
<dbReference type="GO" id="GO:0016301">
    <property type="term" value="F:kinase activity"/>
    <property type="evidence" value="ECO:0007669"/>
    <property type="project" value="UniProtKB-KW"/>
</dbReference>
<keyword evidence="12" id="KW-1185">Reference proteome</keyword>
<feature type="region of interest" description="Disordered" evidence="8">
    <location>
        <begin position="477"/>
        <end position="509"/>
    </location>
</feature>
<dbReference type="InterPro" id="IPR000961">
    <property type="entry name" value="AGC-kinase_C"/>
</dbReference>
<dbReference type="SUPFAM" id="SSF56112">
    <property type="entry name" value="Protein kinase-like (PK-like)"/>
    <property type="match status" value="2"/>
</dbReference>
<evidence type="ECO:0000313" key="11">
    <source>
        <dbReference type="EMBL" id="KAG9511394.1"/>
    </source>
</evidence>
<proteinExistence type="predicted"/>
<gene>
    <name evidence="11" type="primary">RPS6KA5</name>
    <name evidence="11" type="ORF">GZH46_00028</name>
</gene>
<feature type="domain" description="AGC-kinase C-terminal" evidence="10">
    <location>
        <begin position="340"/>
        <end position="408"/>
    </location>
</feature>
<protein>
    <submittedName>
        <fullName evidence="11">Ribosomal protein S6 kinase alpha-5</fullName>
    </submittedName>
</protein>
<evidence type="ECO:0000256" key="8">
    <source>
        <dbReference type="SAM" id="MobiDB-lite"/>
    </source>
</evidence>
<evidence type="ECO:0000313" key="12">
    <source>
        <dbReference type="Proteomes" id="UP000825002"/>
    </source>
</evidence>
<dbReference type="PANTHER" id="PTHR24351">
    <property type="entry name" value="RIBOSOMAL PROTEIN S6 KINASE"/>
    <property type="match status" value="1"/>
</dbReference>
<organism evidence="11 12">
    <name type="scientific">Fragariocoptes setiger</name>
    <dbReference type="NCBI Taxonomy" id="1670756"/>
    <lineage>
        <taxon>Eukaryota</taxon>
        <taxon>Metazoa</taxon>
        <taxon>Ecdysozoa</taxon>
        <taxon>Arthropoda</taxon>
        <taxon>Chelicerata</taxon>
        <taxon>Arachnida</taxon>
        <taxon>Acari</taxon>
        <taxon>Acariformes</taxon>
        <taxon>Trombidiformes</taxon>
        <taxon>Prostigmata</taxon>
        <taxon>Eupodina</taxon>
        <taxon>Eriophyoidea</taxon>
        <taxon>Phytoptidae</taxon>
        <taxon>Fragariocoptes</taxon>
    </lineage>
</organism>
<dbReference type="Gene3D" id="1.10.510.10">
    <property type="entry name" value="Transferase(Phosphotransferase) domain 1"/>
    <property type="match status" value="2"/>
</dbReference>
<feature type="binding site" evidence="7">
    <location>
        <position position="900"/>
    </location>
    <ligand>
        <name>ATP</name>
        <dbReference type="ChEBI" id="CHEBI:30616"/>
    </ligand>
</feature>
<dbReference type="CDD" id="cd05583">
    <property type="entry name" value="STKc_MSK_N"/>
    <property type="match status" value="1"/>
</dbReference>
<reference evidence="11 12" key="1">
    <citation type="submission" date="2020-10" db="EMBL/GenBank/DDBJ databases">
        <authorList>
            <person name="Klimov P.B."/>
            <person name="Dyachkov S.M."/>
            <person name="Chetverikov P.E."/>
        </authorList>
    </citation>
    <scope>NUCLEOTIDE SEQUENCE [LARGE SCALE GENOMIC DNA]</scope>
    <source>
        <strain evidence="11">BMOC 18-1129-001#AD2665</strain>
        <tissue evidence="11">Entire mites</tissue>
    </source>
</reference>
<keyword evidence="2" id="KW-0597">Phosphoprotein</keyword>
<evidence type="ECO:0000256" key="1">
    <source>
        <dbReference type="ARBA" id="ARBA00022527"/>
    </source>
</evidence>
<evidence type="ECO:0000256" key="7">
    <source>
        <dbReference type="PROSITE-ProRule" id="PRU10141"/>
    </source>
</evidence>
<keyword evidence="3" id="KW-0808">Transferase</keyword>
<evidence type="ECO:0000256" key="3">
    <source>
        <dbReference type="ARBA" id="ARBA00022679"/>
    </source>
</evidence>
<dbReference type="SMART" id="SM00133">
    <property type="entry name" value="S_TK_X"/>
    <property type="match status" value="1"/>
</dbReference>
<dbReference type="PROSITE" id="PS50011">
    <property type="entry name" value="PROTEIN_KINASE_DOM"/>
    <property type="match status" value="2"/>
</dbReference>
<dbReference type="Gene3D" id="3.30.200.20">
    <property type="entry name" value="Phosphorylase Kinase, domain 1"/>
    <property type="match status" value="2"/>
</dbReference>
<feature type="binding site" evidence="7">
    <location>
        <position position="101"/>
    </location>
    <ligand>
        <name>ATP</name>
        <dbReference type="ChEBI" id="CHEBI:30616"/>
    </ligand>
</feature>
<feature type="compositionally biased region" description="Acidic residues" evidence="8">
    <location>
        <begin position="399"/>
        <end position="431"/>
    </location>
</feature>
<dbReference type="InterPro" id="IPR011009">
    <property type="entry name" value="Kinase-like_dom_sf"/>
</dbReference>
<comment type="caution">
    <text evidence="11">The sequence shown here is derived from an EMBL/GenBank/DDBJ whole genome shotgun (WGS) entry which is preliminary data.</text>
</comment>
<dbReference type="PROSITE" id="PS51285">
    <property type="entry name" value="AGC_KINASE_CTER"/>
    <property type="match status" value="1"/>
</dbReference>
<evidence type="ECO:0000259" key="9">
    <source>
        <dbReference type="PROSITE" id="PS50011"/>
    </source>
</evidence>
<feature type="compositionally biased region" description="Polar residues" evidence="8">
    <location>
        <begin position="485"/>
        <end position="499"/>
    </location>
</feature>
<dbReference type="Pfam" id="PF00069">
    <property type="entry name" value="Pkinase"/>
    <property type="match status" value="3"/>
</dbReference>
<keyword evidence="5 11" id="KW-0418">Kinase</keyword>
<dbReference type="PROSITE" id="PS00108">
    <property type="entry name" value="PROTEIN_KINASE_ST"/>
    <property type="match status" value="2"/>
</dbReference>
<evidence type="ECO:0000256" key="4">
    <source>
        <dbReference type="ARBA" id="ARBA00022741"/>
    </source>
</evidence>
<dbReference type="Proteomes" id="UP000825002">
    <property type="component" value="Unassembled WGS sequence"/>
</dbReference>
<evidence type="ECO:0000256" key="5">
    <source>
        <dbReference type="ARBA" id="ARBA00022777"/>
    </source>
</evidence>